<dbReference type="GO" id="GO:0007165">
    <property type="term" value="P:signal transduction"/>
    <property type="evidence" value="ECO:0007669"/>
    <property type="project" value="InterPro"/>
</dbReference>
<organism evidence="2 3">
    <name type="scientific">Phenylobacterium glaciei</name>
    <dbReference type="NCBI Taxonomy" id="2803784"/>
    <lineage>
        <taxon>Bacteria</taxon>
        <taxon>Pseudomonadati</taxon>
        <taxon>Pseudomonadota</taxon>
        <taxon>Alphaproteobacteria</taxon>
        <taxon>Caulobacterales</taxon>
        <taxon>Caulobacteraceae</taxon>
        <taxon>Phenylobacterium</taxon>
    </lineage>
</organism>
<evidence type="ECO:0000313" key="3">
    <source>
        <dbReference type="Proteomes" id="UP000622580"/>
    </source>
</evidence>
<name>A0A941D4A0_9CAUL</name>
<dbReference type="PANTHER" id="PTHR22617">
    <property type="entry name" value="CHEMOTAXIS SENSOR HISTIDINE KINASE-RELATED"/>
    <property type="match status" value="1"/>
</dbReference>
<dbReference type="Gene3D" id="2.30.30.40">
    <property type="entry name" value="SH3 Domains"/>
    <property type="match status" value="1"/>
</dbReference>
<dbReference type="PROSITE" id="PS50851">
    <property type="entry name" value="CHEW"/>
    <property type="match status" value="1"/>
</dbReference>
<sequence length="153" mass="16503">MGALDTGDDKIELISFEIAEQEFCIDIRSVREIRGWTPATRLPHTPPYVLGVINLRGAVMPVLDLRNRLGLGVTETSSRHVFVVVQDGARVAGLMVDAVQETFVVDAGLLQAPPDVDSGSETNFVDAIIPMEGRLLSRLVVAALLPAETRIAA</sequence>
<comment type="caution">
    <text evidence="2">The sequence shown here is derived from an EMBL/GenBank/DDBJ whole genome shotgun (WGS) entry which is preliminary data.</text>
</comment>
<reference evidence="2" key="1">
    <citation type="submission" date="2021-04" db="EMBL/GenBank/DDBJ databases">
        <title>Draft genome assembly of strain Phenylobacterium sp. 20VBR1 using MiniION and Illumina platforms.</title>
        <authorList>
            <person name="Thomas F.A."/>
            <person name="Krishnan K.P."/>
            <person name="Sinha R.K."/>
        </authorList>
    </citation>
    <scope>NUCLEOTIDE SEQUENCE</scope>
    <source>
        <strain evidence="2">20VBR1</strain>
    </source>
</reference>
<evidence type="ECO:0000259" key="1">
    <source>
        <dbReference type="PROSITE" id="PS50851"/>
    </source>
</evidence>
<dbReference type="Pfam" id="PF01584">
    <property type="entry name" value="CheW"/>
    <property type="match status" value="1"/>
</dbReference>
<feature type="domain" description="CheW-like" evidence="1">
    <location>
        <begin position="10"/>
        <end position="150"/>
    </location>
</feature>
<keyword evidence="3" id="KW-1185">Reference proteome</keyword>
<dbReference type="SUPFAM" id="SSF50341">
    <property type="entry name" value="CheW-like"/>
    <property type="match status" value="1"/>
</dbReference>
<dbReference type="GO" id="GO:0005829">
    <property type="term" value="C:cytosol"/>
    <property type="evidence" value="ECO:0007669"/>
    <property type="project" value="TreeGrafter"/>
</dbReference>
<accession>A0A941D4A0</accession>
<dbReference type="EMBL" id="JAGSGD010000001">
    <property type="protein sequence ID" value="MBR7621384.1"/>
    <property type="molecule type" value="Genomic_DNA"/>
</dbReference>
<dbReference type="RefSeq" id="WP_215342509.1">
    <property type="nucleotide sequence ID" value="NZ_JAGSGD010000001.1"/>
</dbReference>
<gene>
    <name evidence="2" type="ORF">JKL49_18470</name>
</gene>
<dbReference type="AlphaFoldDB" id="A0A941D4A0"/>
<proteinExistence type="predicted"/>
<dbReference type="InterPro" id="IPR002545">
    <property type="entry name" value="CheW-lke_dom"/>
</dbReference>
<dbReference type="PANTHER" id="PTHR22617:SF23">
    <property type="entry name" value="CHEMOTAXIS PROTEIN CHEW"/>
    <property type="match status" value="1"/>
</dbReference>
<dbReference type="SMART" id="SM00260">
    <property type="entry name" value="CheW"/>
    <property type="match status" value="1"/>
</dbReference>
<dbReference type="InterPro" id="IPR039315">
    <property type="entry name" value="CheW"/>
</dbReference>
<dbReference type="GO" id="GO:0006935">
    <property type="term" value="P:chemotaxis"/>
    <property type="evidence" value="ECO:0007669"/>
    <property type="project" value="InterPro"/>
</dbReference>
<dbReference type="Proteomes" id="UP000622580">
    <property type="component" value="Unassembled WGS sequence"/>
</dbReference>
<dbReference type="InterPro" id="IPR036061">
    <property type="entry name" value="CheW-like_dom_sf"/>
</dbReference>
<evidence type="ECO:0000313" key="2">
    <source>
        <dbReference type="EMBL" id="MBR7621384.1"/>
    </source>
</evidence>
<dbReference type="CDD" id="cd00732">
    <property type="entry name" value="CheW"/>
    <property type="match status" value="1"/>
</dbReference>
<dbReference type="Gene3D" id="2.40.50.180">
    <property type="entry name" value="CheA-289, Domain 4"/>
    <property type="match status" value="1"/>
</dbReference>
<protein>
    <submittedName>
        <fullName evidence="2">Chemotaxis protein CheW</fullName>
    </submittedName>
</protein>